<evidence type="ECO:0000313" key="3">
    <source>
        <dbReference type="Proteomes" id="UP001154240"/>
    </source>
</evidence>
<organism evidence="2 3">
    <name type="scientific">Thiovibrio frasassiensis</name>
    <dbReference type="NCBI Taxonomy" id="2984131"/>
    <lineage>
        <taxon>Bacteria</taxon>
        <taxon>Pseudomonadati</taxon>
        <taxon>Thermodesulfobacteriota</taxon>
        <taxon>Desulfobulbia</taxon>
        <taxon>Desulfobulbales</taxon>
        <taxon>Thiovibrionaceae</taxon>
        <taxon>Thiovibrio</taxon>
    </lineage>
</organism>
<dbReference type="RefSeq" id="WP_307633418.1">
    <property type="nucleotide sequence ID" value="NZ_JAPHEH010000001.1"/>
</dbReference>
<protein>
    <submittedName>
        <fullName evidence="2">Uncharacterized protein</fullName>
    </submittedName>
</protein>
<evidence type="ECO:0000256" key="1">
    <source>
        <dbReference type="SAM" id="Phobius"/>
    </source>
</evidence>
<gene>
    <name evidence="2" type="ORF">OLX77_09820</name>
</gene>
<dbReference type="AlphaFoldDB" id="A0A9X4RMK1"/>
<reference evidence="2" key="2">
    <citation type="submission" date="2022-10" db="EMBL/GenBank/DDBJ databases">
        <authorList>
            <person name="Aronson H.S."/>
        </authorList>
    </citation>
    <scope>NUCLEOTIDE SEQUENCE</scope>
    <source>
        <strain evidence="2">RS19-109</strain>
    </source>
</reference>
<feature type="transmembrane region" description="Helical" evidence="1">
    <location>
        <begin position="33"/>
        <end position="53"/>
    </location>
</feature>
<proteinExistence type="predicted"/>
<comment type="caution">
    <text evidence="2">The sequence shown here is derived from an EMBL/GenBank/DDBJ whole genome shotgun (WGS) entry which is preliminary data.</text>
</comment>
<keyword evidence="3" id="KW-1185">Reference proteome</keyword>
<keyword evidence="1" id="KW-1133">Transmembrane helix</keyword>
<accession>A0A9X4RMK1</accession>
<reference evidence="2" key="1">
    <citation type="journal article" date="2022" name="bioRxiv">
        <title>Thiovibrio frasassiensisgen. nov., sp. nov., an autotrophic, elemental sulfur disproportionating bacterium isolated from sulfidic karst sediment, and proposal of Thiovibrionaceae fam. nov.</title>
        <authorList>
            <person name="Aronson H."/>
            <person name="Thomas C."/>
            <person name="Bhattacharyya M."/>
            <person name="Eckstein S."/>
            <person name="Jensen S."/>
            <person name="Barco R."/>
            <person name="Macalady J."/>
            <person name="Amend J."/>
        </authorList>
    </citation>
    <scope>NUCLEOTIDE SEQUENCE</scope>
    <source>
        <strain evidence="2">RS19-109</strain>
    </source>
</reference>
<dbReference type="EMBL" id="JAPHEH010000001">
    <property type="protein sequence ID" value="MDG4476450.1"/>
    <property type="molecule type" value="Genomic_DNA"/>
</dbReference>
<sequence>MNSQQLIILGNKLKEWFFLLKSDPEAFVELRKLLLGVLACAAILYGGSTLLLAPQKMVLQQKLAQKIEVESTAPAQLGKVLAAQVSQLETEQKGLREQTETLALQIRLIEENWQLMTDREQFSKTLFTLHANAPINMENHLQQMSQLEDRSLNGFTLNSVTLAGEVPFPLLYKYLQYIEGRPEIGIIEDLSVLRLTNAGYDQQAKVKFSMVVGRTTLDKP</sequence>
<keyword evidence="1" id="KW-0812">Transmembrane</keyword>
<name>A0A9X4RMK1_9BACT</name>
<dbReference type="Proteomes" id="UP001154240">
    <property type="component" value="Unassembled WGS sequence"/>
</dbReference>
<evidence type="ECO:0000313" key="2">
    <source>
        <dbReference type="EMBL" id="MDG4476450.1"/>
    </source>
</evidence>
<keyword evidence="1" id="KW-0472">Membrane</keyword>